<keyword evidence="1" id="KW-0732">Signal</keyword>
<comment type="caution">
    <text evidence="2">The sequence shown here is derived from an EMBL/GenBank/DDBJ whole genome shotgun (WGS) entry which is preliminary data.</text>
</comment>
<evidence type="ECO:0008006" key="4">
    <source>
        <dbReference type="Google" id="ProtNLM"/>
    </source>
</evidence>
<evidence type="ECO:0000313" key="2">
    <source>
        <dbReference type="EMBL" id="KEO90530.1"/>
    </source>
</evidence>
<sequence>MNGLRLPVVCAALLATGQLAHAQMTSSEARAEGEALGEGVRDSTNDSILASGAEAEVPTYGGTDFPHLDYVEDPVGLSTAGEAQRYQENYQVVVDPYRTTFDPATIDLSSAQAIEADPDTYLGPGGGPSGSSGACNPLPPGGGGTTTYLESCNQGSEPYDEARTCAAPLNVQVTGRIDYLHECTSYSIFHVNYIPEACTSLITDANSQGASCRRESSRPGPIICLQGTINDCTEPEPTTIDTFACDEPLSGWAYRERNTLSIASESVDESICQSARGNATCSLETEVCVSPNETRNINGLDVTRACWEWERTYQCQDVNPANDCGDLDARPECTYSHDDCLSYDADGVTCNVYDRWYQCSTGNTGAAPLPAYVCAGDLYCIDGECTSIEREASTEFKDAMVAMNAMGELRDEFDPGALKIFSGENLKCTKKLFGLSNCCSGKGVPLLTPFLCSSEDRDVDTKDDEGLCYNVGTYCSNKILGVCTTKKQSYCCYGSKLVRILNEQGKAQLGMDWGEPKEPDCEGFLIAQFQQLDLSQMDFAEVYAEFVDAAKLPDEIEMSIQIQEKIENYYNLHGGV</sequence>
<keyword evidence="3" id="KW-1185">Reference proteome</keyword>
<dbReference type="STRING" id="1044.EH31_10610"/>
<dbReference type="Pfam" id="PF06986">
    <property type="entry name" value="F_T4SS_TraN"/>
    <property type="match status" value="1"/>
</dbReference>
<protein>
    <recommendedName>
        <fullName evidence="4">Conjugal transfer protein TraN</fullName>
    </recommendedName>
</protein>
<dbReference type="eggNOG" id="ENOG502Z9Z1">
    <property type="taxonomic scope" value="Bacteria"/>
</dbReference>
<proteinExistence type="predicted"/>
<dbReference type="AlphaFoldDB" id="A0A074MCN0"/>
<accession>A0A074MCN0</accession>
<feature type="signal peptide" evidence="1">
    <location>
        <begin position="1"/>
        <end position="22"/>
    </location>
</feature>
<name>A0A074MCN0_ERYLO</name>
<dbReference type="OrthoDB" id="5297981at2"/>
<evidence type="ECO:0000256" key="1">
    <source>
        <dbReference type="SAM" id="SignalP"/>
    </source>
</evidence>
<evidence type="ECO:0000313" key="3">
    <source>
        <dbReference type="Proteomes" id="UP000027647"/>
    </source>
</evidence>
<organism evidence="2 3">
    <name type="scientific">Erythrobacter longus</name>
    <dbReference type="NCBI Taxonomy" id="1044"/>
    <lineage>
        <taxon>Bacteria</taxon>
        <taxon>Pseudomonadati</taxon>
        <taxon>Pseudomonadota</taxon>
        <taxon>Alphaproteobacteria</taxon>
        <taxon>Sphingomonadales</taxon>
        <taxon>Erythrobacteraceae</taxon>
        <taxon>Erythrobacter/Porphyrobacter group</taxon>
        <taxon>Erythrobacter</taxon>
    </lineage>
</organism>
<feature type="chain" id="PRO_5001697029" description="Conjugal transfer protein TraN" evidence="1">
    <location>
        <begin position="23"/>
        <end position="576"/>
    </location>
</feature>
<dbReference type="RefSeq" id="WP_034959978.1">
    <property type="nucleotide sequence ID" value="NZ_JMIW01000003.1"/>
</dbReference>
<reference evidence="2 3" key="1">
    <citation type="submission" date="2014-04" db="EMBL/GenBank/DDBJ databases">
        <title>A comprehensive comparison of genomes of Erythrobacter spp. strains.</title>
        <authorList>
            <person name="Zheng Q."/>
        </authorList>
    </citation>
    <scope>NUCLEOTIDE SEQUENCE [LARGE SCALE GENOMIC DNA]</scope>
    <source>
        <strain evidence="2 3">DSM 6997</strain>
    </source>
</reference>
<dbReference type="EMBL" id="JMIW01000003">
    <property type="protein sequence ID" value="KEO90530.1"/>
    <property type="molecule type" value="Genomic_DNA"/>
</dbReference>
<dbReference type="InterPro" id="IPR014121">
    <property type="entry name" value="TraN_Ftype"/>
</dbReference>
<gene>
    <name evidence="2" type="ORF">EH31_10610</name>
</gene>
<dbReference type="Proteomes" id="UP000027647">
    <property type="component" value="Unassembled WGS sequence"/>
</dbReference>